<comment type="caution">
    <text evidence="10">The sequence shown here is derived from an EMBL/GenBank/DDBJ whole genome shotgun (WGS) entry which is preliminary data.</text>
</comment>
<dbReference type="EMBL" id="JAIHNG010000100">
    <property type="protein sequence ID" value="KAI5959996.1"/>
    <property type="molecule type" value="Genomic_DNA"/>
</dbReference>
<accession>A0AAD5BG93</accession>
<keyword evidence="5" id="KW-0597">Phosphoprotein</keyword>
<evidence type="ECO:0000256" key="8">
    <source>
        <dbReference type="SAM" id="MobiDB-lite"/>
    </source>
</evidence>
<dbReference type="SUPFAM" id="SSF48464">
    <property type="entry name" value="ENTH/VHS domain"/>
    <property type="match status" value="1"/>
</dbReference>
<comment type="similarity">
    <text evidence="3">Belongs to the epsin family.</text>
</comment>
<evidence type="ECO:0000256" key="4">
    <source>
        <dbReference type="ARBA" id="ARBA00022490"/>
    </source>
</evidence>
<feature type="compositionally biased region" description="Polar residues" evidence="8">
    <location>
        <begin position="419"/>
        <end position="431"/>
    </location>
</feature>
<dbReference type="RefSeq" id="XP_051609499.1">
    <property type="nucleotide sequence ID" value="XM_051751260.1"/>
</dbReference>
<keyword evidence="11" id="KW-1185">Reference proteome</keyword>
<dbReference type="PANTHER" id="PTHR12276:SF110">
    <property type="entry name" value="EPSIN-1-RELATED"/>
    <property type="match status" value="1"/>
</dbReference>
<dbReference type="PROSITE" id="PS50330">
    <property type="entry name" value="UIM"/>
    <property type="match status" value="2"/>
</dbReference>
<proteinExistence type="inferred from homology"/>
<dbReference type="GeneID" id="76150055"/>
<keyword evidence="7" id="KW-0175">Coiled coil</keyword>
<reference evidence="10 11" key="1">
    <citation type="journal article" date="2022" name="DNA Res.">
        <title>Genome analysis of five recently described species of the CUG-Ser clade uncovers Candida theae as a new hybrid lineage with pathogenic potential in the Candida parapsilosis species complex.</title>
        <authorList>
            <person name="Mixao V."/>
            <person name="Del Olmo V."/>
            <person name="Hegedusova E."/>
            <person name="Saus E."/>
            <person name="Pryszcz L."/>
            <person name="Cillingova A."/>
            <person name="Nosek J."/>
            <person name="Gabaldon T."/>
        </authorList>
    </citation>
    <scope>NUCLEOTIDE SEQUENCE [LARGE SCALE GENOMIC DNA]</scope>
    <source>
        <strain evidence="10 11">CBS 12239</strain>
    </source>
</reference>
<dbReference type="FunFam" id="1.25.40.90:FF:000006">
    <property type="entry name" value="Clathrin interactor 1"/>
    <property type="match status" value="1"/>
</dbReference>
<dbReference type="AlphaFoldDB" id="A0AAD5BG93"/>
<dbReference type="CDD" id="cd16991">
    <property type="entry name" value="ENTH_Ent1_Ent2"/>
    <property type="match status" value="1"/>
</dbReference>
<gene>
    <name evidence="10" type="ORF">KGF57_001996</name>
</gene>
<feature type="region of interest" description="Disordered" evidence="8">
    <location>
        <begin position="302"/>
        <end position="389"/>
    </location>
</feature>
<organism evidence="10 11">
    <name type="scientific">Candida theae</name>
    <dbReference type="NCBI Taxonomy" id="1198502"/>
    <lineage>
        <taxon>Eukaryota</taxon>
        <taxon>Fungi</taxon>
        <taxon>Dikarya</taxon>
        <taxon>Ascomycota</taxon>
        <taxon>Saccharomycotina</taxon>
        <taxon>Pichiomycetes</taxon>
        <taxon>Debaryomycetaceae</taxon>
        <taxon>Candida/Lodderomyces clade</taxon>
        <taxon>Candida</taxon>
    </lineage>
</organism>
<comment type="subcellular location">
    <subcellularLocation>
        <location evidence="2">Cytoplasm</location>
    </subcellularLocation>
    <subcellularLocation>
        <location evidence="1">Membrane</location>
        <topology evidence="1">Peripheral membrane protein</topology>
    </subcellularLocation>
</comment>
<feature type="compositionally biased region" description="Low complexity" evidence="8">
    <location>
        <begin position="365"/>
        <end position="389"/>
    </location>
</feature>
<dbReference type="GO" id="GO:0005543">
    <property type="term" value="F:phospholipid binding"/>
    <property type="evidence" value="ECO:0007669"/>
    <property type="project" value="TreeGrafter"/>
</dbReference>
<sequence length="526" mass="60429">MSKIVRSMKNVVGGYSSAQVLVRNATSNDPTGPTTYDMEEIASCTYQSQTEFMEVMDMIDRRLNDKGKNWRHIAKSLTVLDYLVRFGSEKCVLWAKDNIYIVKTLREFIHLDETDKDQGAIIRVKAKELVSLLRDDERLKHERALAKRGRRTGTFDDDLDNDDFGEGGGRERRRERRRDRGGDEPYDADLQKALELSRMTAEEEQLRAREAENDPELEAAIKLSLEEEELRRQNQNANLLDLNEDQQQQQQPQQYFLTGYYQQPQQQPQQFFQQPTQQYQQYDMFGNPIQNPMDTGFYQNQFDQQQQQQPQFQPNQFTGFNYGQPQQQEQLQPLKTGSNNPFALGTDSGTNQPKSQSQTLNALAEQKTQEQYQQQQQQQQQAAQQQSQFFTQPTAPLKQQNTSSSRFNETHELNDLLTQGTGLDTFGNTGATRIPHQHTKTQNFINSSGTGYKQVSNDQHRVSSNATGNPFLNTGIGYQQQQAPQQQQQQQRLNTAYTGYGFGNAQQQPQQYQKQANGEGPSLIDI</sequence>
<dbReference type="GO" id="GO:0030276">
    <property type="term" value="F:clathrin binding"/>
    <property type="evidence" value="ECO:0007669"/>
    <property type="project" value="TreeGrafter"/>
</dbReference>
<dbReference type="SMART" id="SM00726">
    <property type="entry name" value="UIM"/>
    <property type="match status" value="2"/>
</dbReference>
<feature type="compositionally biased region" description="Low complexity" evidence="8">
    <location>
        <begin position="302"/>
        <end position="317"/>
    </location>
</feature>
<dbReference type="GO" id="GO:0007015">
    <property type="term" value="P:actin filament organization"/>
    <property type="evidence" value="ECO:0007669"/>
    <property type="project" value="TreeGrafter"/>
</dbReference>
<evidence type="ECO:0000256" key="6">
    <source>
        <dbReference type="ARBA" id="ARBA00023121"/>
    </source>
</evidence>
<feature type="compositionally biased region" description="Low complexity" evidence="8">
    <location>
        <begin position="506"/>
        <end position="515"/>
    </location>
</feature>
<feature type="region of interest" description="Disordered" evidence="8">
    <location>
        <begin position="419"/>
        <end position="526"/>
    </location>
</feature>
<evidence type="ECO:0000256" key="2">
    <source>
        <dbReference type="ARBA" id="ARBA00004496"/>
    </source>
</evidence>
<evidence type="ECO:0000259" key="9">
    <source>
        <dbReference type="PROSITE" id="PS50942"/>
    </source>
</evidence>
<dbReference type="PROSITE" id="PS50942">
    <property type="entry name" value="ENTH"/>
    <property type="match status" value="1"/>
</dbReference>
<dbReference type="Pfam" id="PF01417">
    <property type="entry name" value="ENTH"/>
    <property type="match status" value="1"/>
</dbReference>
<dbReference type="GO" id="GO:0030125">
    <property type="term" value="C:clathrin vesicle coat"/>
    <property type="evidence" value="ECO:0007669"/>
    <property type="project" value="TreeGrafter"/>
</dbReference>
<dbReference type="InterPro" id="IPR003903">
    <property type="entry name" value="UIM_dom"/>
</dbReference>
<keyword evidence="6" id="KW-0446">Lipid-binding</keyword>
<feature type="compositionally biased region" description="Polar residues" evidence="8">
    <location>
        <begin position="440"/>
        <end position="478"/>
    </location>
</feature>
<dbReference type="Gene3D" id="1.25.40.90">
    <property type="match status" value="1"/>
</dbReference>
<dbReference type="Proteomes" id="UP001204833">
    <property type="component" value="Unassembled WGS sequence"/>
</dbReference>
<feature type="compositionally biased region" description="Polar residues" evidence="8">
    <location>
        <begin position="335"/>
        <end position="361"/>
    </location>
</feature>
<evidence type="ECO:0000256" key="3">
    <source>
        <dbReference type="ARBA" id="ARBA00010130"/>
    </source>
</evidence>
<name>A0AAD5BG93_9ASCO</name>
<feature type="region of interest" description="Disordered" evidence="8">
    <location>
        <begin position="155"/>
        <end position="190"/>
    </location>
</feature>
<dbReference type="GO" id="GO:0006897">
    <property type="term" value="P:endocytosis"/>
    <property type="evidence" value="ECO:0007669"/>
    <property type="project" value="TreeGrafter"/>
</dbReference>
<dbReference type="InterPro" id="IPR008942">
    <property type="entry name" value="ENTH_VHS"/>
</dbReference>
<feature type="domain" description="ENTH" evidence="9">
    <location>
        <begin position="10"/>
        <end position="143"/>
    </location>
</feature>
<feature type="compositionally biased region" description="Low complexity" evidence="8">
    <location>
        <begin position="324"/>
        <end position="334"/>
    </location>
</feature>
<evidence type="ECO:0000256" key="1">
    <source>
        <dbReference type="ARBA" id="ARBA00004170"/>
    </source>
</evidence>
<evidence type="ECO:0000313" key="10">
    <source>
        <dbReference type="EMBL" id="KAI5959996.1"/>
    </source>
</evidence>
<feature type="compositionally biased region" description="Basic and acidic residues" evidence="8">
    <location>
        <begin position="168"/>
        <end position="183"/>
    </location>
</feature>
<evidence type="ECO:0000256" key="5">
    <source>
        <dbReference type="ARBA" id="ARBA00022553"/>
    </source>
</evidence>
<feature type="compositionally biased region" description="Low complexity" evidence="8">
    <location>
        <begin position="479"/>
        <end position="491"/>
    </location>
</feature>
<feature type="compositionally biased region" description="Acidic residues" evidence="8">
    <location>
        <begin position="155"/>
        <end position="165"/>
    </location>
</feature>
<dbReference type="PANTHER" id="PTHR12276">
    <property type="entry name" value="EPSIN/ENT-RELATED"/>
    <property type="match status" value="1"/>
</dbReference>
<dbReference type="GO" id="GO:0005768">
    <property type="term" value="C:endosome"/>
    <property type="evidence" value="ECO:0007669"/>
    <property type="project" value="TreeGrafter"/>
</dbReference>
<evidence type="ECO:0000313" key="11">
    <source>
        <dbReference type="Proteomes" id="UP001204833"/>
    </source>
</evidence>
<dbReference type="GO" id="GO:0005886">
    <property type="term" value="C:plasma membrane"/>
    <property type="evidence" value="ECO:0007669"/>
    <property type="project" value="TreeGrafter"/>
</dbReference>
<dbReference type="InterPro" id="IPR013809">
    <property type="entry name" value="ENTH"/>
</dbReference>
<feature type="coiled-coil region" evidence="7">
    <location>
        <begin position="194"/>
        <end position="245"/>
    </location>
</feature>
<evidence type="ECO:0000256" key="7">
    <source>
        <dbReference type="SAM" id="Coils"/>
    </source>
</evidence>
<dbReference type="SMART" id="SM00273">
    <property type="entry name" value="ENTH"/>
    <property type="match status" value="1"/>
</dbReference>
<keyword evidence="4" id="KW-0963">Cytoplasm</keyword>
<protein>
    <recommendedName>
        <fullName evidence="9">ENTH domain-containing protein</fullName>
    </recommendedName>
</protein>